<dbReference type="SUPFAM" id="SSF53474">
    <property type="entry name" value="alpha/beta-Hydrolases"/>
    <property type="match status" value="1"/>
</dbReference>
<dbReference type="GO" id="GO:0016020">
    <property type="term" value="C:membrane"/>
    <property type="evidence" value="ECO:0007669"/>
    <property type="project" value="TreeGrafter"/>
</dbReference>
<dbReference type="Gene3D" id="3.40.50.1820">
    <property type="entry name" value="alpha/beta hydrolase"/>
    <property type="match status" value="1"/>
</dbReference>
<dbReference type="PANTHER" id="PTHR43798">
    <property type="entry name" value="MONOACYLGLYCEROL LIPASE"/>
    <property type="match status" value="1"/>
</dbReference>
<reference evidence="3" key="3">
    <citation type="submission" date="2024-03" db="EMBL/GenBank/DDBJ databases">
        <title>The Genome Sequence of Enterococcus sp. DIV0242b.</title>
        <authorList>
            <consortium name="The Broad Institute Genomics Platform"/>
            <consortium name="The Broad Institute Microbial Omics Core"/>
            <consortium name="The Broad Institute Genomic Center for Infectious Diseases"/>
            <person name="Earl A."/>
            <person name="Manson A."/>
            <person name="Gilmore M."/>
            <person name="Schwartman J."/>
            <person name="Shea T."/>
            <person name="Abouelleil A."/>
            <person name="Cao P."/>
            <person name="Chapman S."/>
            <person name="Cusick C."/>
            <person name="Young S."/>
            <person name="Neafsey D."/>
            <person name="Nusbaum C."/>
            <person name="Birren B."/>
        </authorList>
    </citation>
    <scope>NUCLEOTIDE SEQUENCE</scope>
    <source>
        <strain evidence="3">9E7_DIV0242</strain>
    </source>
</reference>
<evidence type="ECO:0000313" key="3">
    <source>
        <dbReference type="EMBL" id="WYJ89789.1"/>
    </source>
</evidence>
<sequence>MTYFTYQSKQIYFEEIGNGPPLVLLHGNSASAKMFDLLLPLYTEHFHVILIDFLGNGRSERIDSFPKDLWYSQALQVIALIEHLGYKRVNLLGTSGGAWTAINAALERPDLIEKVVADSFDGRTLNPDFFENLIKDRTFARQDPMSRQFYEWCQGDDWAHIVDLDTEALSHYTREDLPPFHHPIESLQIPALLIGSLEDELLRDDLEAEYQTICRLIPNGSYYIFSTGGHPAIASNAEKTAELVTIFLNKGPKKK</sequence>
<dbReference type="OrthoDB" id="252464at2"/>
<dbReference type="EMBL" id="CP147247">
    <property type="protein sequence ID" value="WYJ89789.1"/>
    <property type="molecule type" value="Genomic_DNA"/>
</dbReference>
<keyword evidence="4" id="KW-1185">Reference proteome</keyword>
<dbReference type="AlphaFoldDB" id="A0A242K2S4"/>
<gene>
    <name evidence="3" type="ORF">A5888_001514</name>
    <name evidence="2" type="ORF">A5888_003470</name>
</gene>
<evidence type="ECO:0000313" key="4">
    <source>
        <dbReference type="Proteomes" id="UP000195141"/>
    </source>
</evidence>
<feature type="domain" description="AB hydrolase-1" evidence="1">
    <location>
        <begin position="22"/>
        <end position="242"/>
    </location>
</feature>
<protein>
    <recommendedName>
        <fullName evidence="1">AB hydrolase-1 domain-containing protein</fullName>
    </recommendedName>
</protein>
<dbReference type="Proteomes" id="UP000195141">
    <property type="component" value="Chromosome"/>
</dbReference>
<reference evidence="2" key="1">
    <citation type="submission" date="2017-05" db="EMBL/GenBank/DDBJ databases">
        <title>The Genome Sequence of Enterococcus sp. 9E7_DIV0242.</title>
        <authorList>
            <consortium name="The Broad Institute Genomics Platform"/>
            <consortium name="The Broad Institute Genomic Center for Infectious Diseases"/>
            <person name="Earl A."/>
            <person name="Manson A."/>
            <person name="Schwartman J."/>
            <person name="Gilmore M."/>
            <person name="Abouelleil A."/>
            <person name="Cao P."/>
            <person name="Chapman S."/>
            <person name="Cusick C."/>
            <person name="Shea T."/>
            <person name="Young S."/>
            <person name="Neafsey D."/>
            <person name="Nusbaum C."/>
            <person name="Birren B."/>
        </authorList>
    </citation>
    <scope>NUCLEOTIDE SEQUENCE [LARGE SCALE GENOMIC DNA]</scope>
    <source>
        <strain evidence="2">9E7_DIV0242</strain>
    </source>
</reference>
<evidence type="ECO:0000259" key="1">
    <source>
        <dbReference type="Pfam" id="PF12697"/>
    </source>
</evidence>
<reference evidence="3" key="2">
    <citation type="submission" date="2017-05" db="EMBL/GenBank/DDBJ databases">
        <authorList>
            <consortium name="The Broad Institute Genomics Platform"/>
            <consortium name="The Broad Institute Genomic Center for Infectious Diseases"/>
            <person name="Earl A."/>
            <person name="Manson A."/>
            <person name="Schwartman J."/>
            <person name="Gilmore M."/>
            <person name="Abouelleil A."/>
            <person name="Cao P."/>
            <person name="Chapman S."/>
            <person name="Cusick C."/>
            <person name="Shea T."/>
            <person name="Young S."/>
            <person name="Neafsey D."/>
            <person name="Nusbaum C."/>
            <person name="Birren B."/>
        </authorList>
    </citation>
    <scope>NUCLEOTIDE SEQUENCE</scope>
    <source>
        <strain evidence="3">9E7_DIV0242</strain>
    </source>
</reference>
<evidence type="ECO:0000313" key="2">
    <source>
        <dbReference type="EMBL" id="OTP12889.1"/>
    </source>
</evidence>
<dbReference type="InterPro" id="IPR000073">
    <property type="entry name" value="AB_hydrolase_1"/>
</dbReference>
<dbReference type="EMBL" id="NGMM01000006">
    <property type="protein sequence ID" value="OTP12889.1"/>
    <property type="molecule type" value="Genomic_DNA"/>
</dbReference>
<accession>A0A242K2S4</accession>
<proteinExistence type="predicted"/>
<dbReference type="PANTHER" id="PTHR43798:SF33">
    <property type="entry name" value="HYDROLASE, PUTATIVE (AFU_ORTHOLOGUE AFUA_2G14860)-RELATED"/>
    <property type="match status" value="1"/>
</dbReference>
<name>A0A242K2S4_9ENTE</name>
<dbReference type="Pfam" id="PF12697">
    <property type="entry name" value="Abhydrolase_6"/>
    <property type="match status" value="1"/>
</dbReference>
<dbReference type="InterPro" id="IPR029058">
    <property type="entry name" value="AB_hydrolase_fold"/>
</dbReference>
<dbReference type="InterPro" id="IPR050266">
    <property type="entry name" value="AB_hydrolase_sf"/>
</dbReference>
<dbReference type="RefSeq" id="WP_086350457.1">
    <property type="nucleotide sequence ID" value="NZ_CP147247.1"/>
</dbReference>
<organism evidence="2">
    <name type="scientific">Candidatus Enterococcus clewellii</name>
    <dbReference type="NCBI Taxonomy" id="1834193"/>
    <lineage>
        <taxon>Bacteria</taxon>
        <taxon>Bacillati</taxon>
        <taxon>Bacillota</taxon>
        <taxon>Bacilli</taxon>
        <taxon>Lactobacillales</taxon>
        <taxon>Enterococcaceae</taxon>
        <taxon>Enterococcus</taxon>
    </lineage>
</organism>